<evidence type="ECO:0000256" key="1">
    <source>
        <dbReference type="SAM" id="Phobius"/>
    </source>
</evidence>
<organism evidence="2 3">
    <name type="scientific">Paenibacillus spongiae</name>
    <dbReference type="NCBI Taxonomy" id="2909671"/>
    <lineage>
        <taxon>Bacteria</taxon>
        <taxon>Bacillati</taxon>
        <taxon>Bacillota</taxon>
        <taxon>Bacilli</taxon>
        <taxon>Bacillales</taxon>
        <taxon>Paenibacillaceae</taxon>
        <taxon>Paenibacillus</taxon>
    </lineage>
</organism>
<reference evidence="2" key="1">
    <citation type="submission" date="2022-01" db="EMBL/GenBank/DDBJ databases">
        <title>Paenibacillus spongiae sp. nov., isolated from marine sponge.</title>
        <authorList>
            <person name="Li Z."/>
            <person name="Zhang M."/>
        </authorList>
    </citation>
    <scope>NUCLEOTIDE SEQUENCE</scope>
    <source>
        <strain evidence="2">PHS-Z3</strain>
    </source>
</reference>
<keyword evidence="3" id="KW-1185">Reference proteome</keyword>
<feature type="transmembrane region" description="Helical" evidence="1">
    <location>
        <begin position="232"/>
        <end position="253"/>
    </location>
</feature>
<sequence length="349" mass="37906">MASSKLVMKTSNKNSVMSDWAAYAAAVWSFLYGVLGLYWALGGAGFPFGENDARGHMMGSFLSHASADAGGMIIALVGIFSAGLALASVKVWRSRWISTFLLAYAWTMCFVLIVAIPDTRMIQNVAYAFMLHFHLMDWPVINQILCMVGGVLWGAAAMSYWRRMRAACGACGRVATAGAAFISINRLGKWVTWLAAIFALPYGIVRWAWAAGYPLGASDHLLIADQTISNRLVEFVLGGLPIGGAVLTLGFIMRWGEAFPRWCLFLAGKRVPTLLAVIPAAFIAALMTNAGLKISPVIISGIMKGSINGDNWGEMGPTLFWLPWGIALGMATIAYYIRRRGRCRQCGRL</sequence>
<name>A0ABY5S7V6_9BACL</name>
<feature type="transmembrane region" description="Helical" evidence="1">
    <location>
        <begin position="319"/>
        <end position="337"/>
    </location>
</feature>
<dbReference type="Proteomes" id="UP001057877">
    <property type="component" value="Chromosome"/>
</dbReference>
<gene>
    <name evidence="2" type="ORF">L1F29_30005</name>
</gene>
<feature type="transmembrane region" description="Helical" evidence="1">
    <location>
        <begin position="61"/>
        <end position="89"/>
    </location>
</feature>
<evidence type="ECO:0000313" key="2">
    <source>
        <dbReference type="EMBL" id="UVI29603.1"/>
    </source>
</evidence>
<feature type="transmembrane region" description="Helical" evidence="1">
    <location>
        <begin position="96"/>
        <end position="116"/>
    </location>
</feature>
<proteinExistence type="predicted"/>
<feature type="transmembrane region" description="Helical" evidence="1">
    <location>
        <begin position="20"/>
        <end position="41"/>
    </location>
</feature>
<dbReference type="RefSeq" id="WP_258385692.1">
    <property type="nucleotide sequence ID" value="NZ_CP091430.1"/>
</dbReference>
<feature type="transmembrane region" description="Helical" evidence="1">
    <location>
        <begin position="274"/>
        <end position="299"/>
    </location>
</feature>
<keyword evidence="1" id="KW-0812">Transmembrane</keyword>
<evidence type="ECO:0000313" key="3">
    <source>
        <dbReference type="Proteomes" id="UP001057877"/>
    </source>
</evidence>
<keyword evidence="1" id="KW-1133">Transmembrane helix</keyword>
<accession>A0ABY5S7V6</accession>
<protein>
    <submittedName>
        <fullName evidence="2">Uncharacterized protein</fullName>
    </submittedName>
</protein>
<keyword evidence="1" id="KW-0472">Membrane</keyword>
<dbReference type="EMBL" id="CP091430">
    <property type="protein sequence ID" value="UVI29603.1"/>
    <property type="molecule type" value="Genomic_DNA"/>
</dbReference>
<feature type="transmembrane region" description="Helical" evidence="1">
    <location>
        <begin position="190"/>
        <end position="212"/>
    </location>
</feature>
<feature type="transmembrane region" description="Helical" evidence="1">
    <location>
        <begin position="136"/>
        <end position="156"/>
    </location>
</feature>